<organism evidence="1 2">
    <name type="scientific">Mordavella massiliensis</name>
    <dbReference type="NCBI Taxonomy" id="1871024"/>
    <lineage>
        <taxon>Bacteria</taxon>
        <taxon>Bacillati</taxon>
        <taxon>Bacillota</taxon>
        <taxon>Clostridia</taxon>
        <taxon>Eubacteriales</taxon>
        <taxon>Clostridiaceae</taxon>
        <taxon>Mordavella</taxon>
    </lineage>
</organism>
<reference evidence="1" key="1">
    <citation type="submission" date="2020-08" db="EMBL/GenBank/DDBJ databases">
        <authorList>
            <person name="Cejkova D."/>
            <person name="Kubasova T."/>
            <person name="Jahodarova E."/>
            <person name="Rychlik I."/>
        </authorList>
    </citation>
    <scope>NUCLEOTIDE SEQUENCE</scope>
    <source>
        <strain evidence="1">An420c</strain>
    </source>
</reference>
<evidence type="ECO:0000313" key="2">
    <source>
        <dbReference type="Proteomes" id="UP000713880"/>
    </source>
</evidence>
<dbReference type="Pfam" id="PF19639">
    <property type="entry name" value="DUF6142"/>
    <property type="match status" value="1"/>
</dbReference>
<sequence>MRIRRKRKRLKTEEDRARAAAKAREKQRRKMVRTKFGQAPLRHARKGIYACFYGTVVLILLFLMILISYVTKGEVGILIGLVGLGTVALSAAGLVLGIRGLKERDKNYITCKVGIAMNGVFLAGLAGLFIRGLL</sequence>
<dbReference type="InterPro" id="IPR046140">
    <property type="entry name" value="DUF6142"/>
</dbReference>
<keyword evidence="2" id="KW-1185">Reference proteome</keyword>
<protein>
    <submittedName>
        <fullName evidence="1">Uncharacterized protein</fullName>
    </submittedName>
</protein>
<proteinExistence type="predicted"/>
<name>A0A939BIW0_9CLOT</name>
<dbReference type="EMBL" id="JACJLV010000031">
    <property type="protein sequence ID" value="MBM6827336.1"/>
    <property type="molecule type" value="Genomic_DNA"/>
</dbReference>
<comment type="caution">
    <text evidence="1">The sequence shown here is derived from an EMBL/GenBank/DDBJ whole genome shotgun (WGS) entry which is preliminary data.</text>
</comment>
<evidence type="ECO:0000313" key="1">
    <source>
        <dbReference type="EMBL" id="MBM6827336.1"/>
    </source>
</evidence>
<reference evidence="1" key="2">
    <citation type="journal article" date="2021" name="Sci. Rep.">
        <title>The distribution of antibiotic resistance genes in chicken gut microbiota commensals.</title>
        <authorList>
            <person name="Juricova H."/>
            <person name="Matiasovicova J."/>
            <person name="Kubasova T."/>
            <person name="Cejkova D."/>
            <person name="Rychlik I."/>
        </authorList>
    </citation>
    <scope>NUCLEOTIDE SEQUENCE</scope>
    <source>
        <strain evidence="1">An420c</strain>
    </source>
</reference>
<dbReference type="Proteomes" id="UP000713880">
    <property type="component" value="Unassembled WGS sequence"/>
</dbReference>
<gene>
    <name evidence="1" type="ORF">H6A13_09565</name>
</gene>
<accession>A0A939BIW0</accession>
<dbReference type="AlphaFoldDB" id="A0A939BIW0"/>